<accession>A0A7J2U2L2</accession>
<dbReference type="InterPro" id="IPR001851">
    <property type="entry name" value="ABC_transp_permease"/>
</dbReference>
<keyword evidence="3" id="KW-1003">Cell membrane</keyword>
<keyword evidence="6 8" id="KW-1133">Transmembrane helix</keyword>
<evidence type="ECO:0000256" key="7">
    <source>
        <dbReference type="ARBA" id="ARBA00023136"/>
    </source>
</evidence>
<evidence type="ECO:0000256" key="1">
    <source>
        <dbReference type="ARBA" id="ARBA00004651"/>
    </source>
</evidence>
<organism evidence="9">
    <name type="scientific">Ignisphaera aggregans</name>
    <dbReference type="NCBI Taxonomy" id="334771"/>
    <lineage>
        <taxon>Archaea</taxon>
        <taxon>Thermoproteota</taxon>
        <taxon>Thermoprotei</taxon>
        <taxon>Desulfurococcales</taxon>
        <taxon>Desulfurococcaceae</taxon>
        <taxon>Ignisphaera</taxon>
    </lineage>
</organism>
<feature type="transmembrane region" description="Helical" evidence="8">
    <location>
        <begin position="29"/>
        <end position="51"/>
    </location>
</feature>
<reference evidence="9" key="1">
    <citation type="journal article" date="2020" name="mSystems">
        <title>Genome- and Community-Level Interaction Insights into Carbon Utilization and Element Cycling Functions of Hydrothermarchaeota in Hydrothermal Sediment.</title>
        <authorList>
            <person name="Zhou Z."/>
            <person name="Liu Y."/>
            <person name="Xu W."/>
            <person name="Pan J."/>
            <person name="Luo Z.H."/>
            <person name="Li M."/>
        </authorList>
    </citation>
    <scope>NUCLEOTIDE SEQUENCE [LARGE SCALE GENOMIC DNA]</scope>
    <source>
        <strain evidence="9">SpSt-125</strain>
    </source>
</reference>
<gene>
    <name evidence="9" type="ORF">ENO26_05655</name>
</gene>
<keyword evidence="7 8" id="KW-0472">Membrane</keyword>
<feature type="transmembrane region" description="Helical" evidence="8">
    <location>
        <begin position="282"/>
        <end position="303"/>
    </location>
</feature>
<dbReference type="GO" id="GO:0005886">
    <property type="term" value="C:plasma membrane"/>
    <property type="evidence" value="ECO:0007669"/>
    <property type="project" value="UniProtKB-SubCell"/>
</dbReference>
<keyword evidence="5 8" id="KW-0812">Transmembrane</keyword>
<dbReference type="Pfam" id="PF02653">
    <property type="entry name" value="BPD_transp_2"/>
    <property type="match status" value="1"/>
</dbReference>
<feature type="transmembrane region" description="Helical" evidence="8">
    <location>
        <begin position="256"/>
        <end position="275"/>
    </location>
</feature>
<comment type="subcellular location">
    <subcellularLocation>
        <location evidence="1">Cell membrane</location>
        <topology evidence="1">Multi-pass membrane protein</topology>
    </subcellularLocation>
</comment>
<evidence type="ECO:0000256" key="6">
    <source>
        <dbReference type="ARBA" id="ARBA00022989"/>
    </source>
</evidence>
<evidence type="ECO:0000256" key="2">
    <source>
        <dbReference type="ARBA" id="ARBA00022448"/>
    </source>
</evidence>
<dbReference type="PANTHER" id="PTHR32196:SF21">
    <property type="entry name" value="ABC TRANSPORTER PERMEASE PROTEIN YPHD-RELATED"/>
    <property type="match status" value="1"/>
</dbReference>
<dbReference type="CDD" id="cd06579">
    <property type="entry name" value="TM_PBP1_transp_AraH_like"/>
    <property type="match status" value="1"/>
</dbReference>
<evidence type="ECO:0000256" key="3">
    <source>
        <dbReference type="ARBA" id="ARBA00022475"/>
    </source>
</evidence>
<evidence type="ECO:0000256" key="5">
    <source>
        <dbReference type="ARBA" id="ARBA00022692"/>
    </source>
</evidence>
<proteinExistence type="predicted"/>
<name>A0A7J2U2L2_9CREN</name>
<comment type="caution">
    <text evidence="9">The sequence shown here is derived from an EMBL/GenBank/DDBJ whole genome shotgun (WGS) entry which is preliminary data.</text>
</comment>
<feature type="transmembrane region" description="Helical" evidence="8">
    <location>
        <begin position="110"/>
        <end position="128"/>
    </location>
</feature>
<evidence type="ECO:0000313" key="9">
    <source>
        <dbReference type="EMBL" id="HEM67034.1"/>
    </source>
</evidence>
<dbReference type="AlphaFoldDB" id="A0A7J2U2L2"/>
<feature type="transmembrane region" description="Helical" evidence="8">
    <location>
        <begin position="135"/>
        <end position="155"/>
    </location>
</feature>
<evidence type="ECO:0000256" key="8">
    <source>
        <dbReference type="SAM" id="Phobius"/>
    </source>
</evidence>
<dbReference type="PANTHER" id="PTHR32196">
    <property type="entry name" value="ABC TRANSPORTER PERMEASE PROTEIN YPHD-RELATED-RELATED"/>
    <property type="match status" value="1"/>
</dbReference>
<sequence>MNSKDKENKPLNYSIKLQGILGSLTKSELFLPVLSFLAMYVISSSISPAFLTPYNQFILLLQSVPLMLLALGESLIILMGSIDLSPGSVMALTGIISAMLIKYYGWIPSISILIGIAVGSLIGFLHGIAVTKAKIFSFVATLATLVMGRGLVLIITKGSSITGLIAFRIFTYTTFLMLPIMIWILIAFAIIIYFIVKYTSIGLVLYAIGGNEDAVRISGISADLYKVVAFTMAGTLYGIAGQIMNARLEIAYPWTGWGAELDAIASCVLGGYYLSGGVGNPIGSLVGAYVLTLIANIFVLLGLDPYFQWIVKGVILLGIATVLTRGAKFVK</sequence>
<dbReference type="EMBL" id="DSEU01000040">
    <property type="protein sequence ID" value="HEM67034.1"/>
    <property type="molecule type" value="Genomic_DNA"/>
</dbReference>
<dbReference type="GO" id="GO:0022857">
    <property type="term" value="F:transmembrane transporter activity"/>
    <property type="evidence" value="ECO:0007669"/>
    <property type="project" value="InterPro"/>
</dbReference>
<evidence type="ECO:0000256" key="4">
    <source>
        <dbReference type="ARBA" id="ARBA00022519"/>
    </source>
</evidence>
<feature type="transmembrane region" description="Helical" evidence="8">
    <location>
        <begin position="224"/>
        <end position="244"/>
    </location>
</feature>
<keyword evidence="2" id="KW-0813">Transport</keyword>
<feature type="transmembrane region" description="Helical" evidence="8">
    <location>
        <begin position="309"/>
        <end position="327"/>
    </location>
</feature>
<feature type="transmembrane region" description="Helical" evidence="8">
    <location>
        <begin position="57"/>
        <end position="80"/>
    </location>
</feature>
<protein>
    <submittedName>
        <fullName evidence="9">ABC transporter permease</fullName>
    </submittedName>
</protein>
<keyword evidence="4" id="KW-0997">Cell inner membrane</keyword>
<feature type="transmembrane region" description="Helical" evidence="8">
    <location>
        <begin position="175"/>
        <end position="196"/>
    </location>
</feature>